<keyword evidence="2" id="KW-1185">Reference proteome</keyword>
<dbReference type="InterPro" id="IPR010310">
    <property type="entry name" value="T7SS_ESAT-6-like"/>
</dbReference>
<accession>A0A2T0ZZQ5</accession>
<dbReference type="EMBL" id="PVUE01000008">
    <property type="protein sequence ID" value="PRZ41764.1"/>
    <property type="molecule type" value="Genomic_DNA"/>
</dbReference>
<sequence length="101" mass="10590">MFNGDGTYHVNWDDQHTAAASVGTGIGALDSTLGDVNTEVNTLTAGWDSEAKEAYSIRQKEWTTASDHIKEALLQFKTGLTEAAGLSSGSEKKNIGTVGSG</sequence>
<reference evidence="1 2" key="1">
    <citation type="submission" date="2018-03" db="EMBL/GenBank/DDBJ databases">
        <title>Genomic Encyclopedia of Archaeal and Bacterial Type Strains, Phase II (KMG-II): from individual species to whole genera.</title>
        <authorList>
            <person name="Goeker M."/>
        </authorList>
    </citation>
    <scope>NUCLEOTIDE SEQUENCE [LARGE SCALE GENOMIC DNA]</scope>
    <source>
        <strain evidence="1 2">DSM 100065</strain>
    </source>
</reference>
<evidence type="ECO:0000313" key="1">
    <source>
        <dbReference type="EMBL" id="PRZ41764.1"/>
    </source>
</evidence>
<protein>
    <submittedName>
        <fullName evidence="1">Early secretory antigenic target protein ESAT-6</fullName>
    </submittedName>
</protein>
<evidence type="ECO:0000313" key="2">
    <source>
        <dbReference type="Proteomes" id="UP000237752"/>
    </source>
</evidence>
<organism evidence="1 2">
    <name type="scientific">Antricoccus suffuscus</name>
    <dbReference type="NCBI Taxonomy" id="1629062"/>
    <lineage>
        <taxon>Bacteria</taxon>
        <taxon>Bacillati</taxon>
        <taxon>Actinomycetota</taxon>
        <taxon>Actinomycetes</taxon>
        <taxon>Geodermatophilales</taxon>
        <taxon>Antricoccaceae</taxon>
        <taxon>Antricoccus</taxon>
    </lineage>
</organism>
<name>A0A2T0ZZQ5_9ACTN</name>
<dbReference type="Proteomes" id="UP000237752">
    <property type="component" value="Unassembled WGS sequence"/>
</dbReference>
<comment type="caution">
    <text evidence="1">The sequence shown here is derived from an EMBL/GenBank/DDBJ whole genome shotgun (WGS) entry which is preliminary data.</text>
</comment>
<dbReference type="Gene3D" id="1.10.287.1060">
    <property type="entry name" value="ESAT-6-like"/>
    <property type="match status" value="1"/>
</dbReference>
<dbReference type="Pfam" id="PF06013">
    <property type="entry name" value="WXG100"/>
    <property type="match status" value="1"/>
</dbReference>
<dbReference type="AlphaFoldDB" id="A0A2T0ZZQ5"/>
<gene>
    <name evidence="1" type="ORF">CLV47_108123</name>
</gene>
<dbReference type="OrthoDB" id="4278078at2"/>
<dbReference type="SUPFAM" id="SSF140453">
    <property type="entry name" value="EsxAB dimer-like"/>
    <property type="match status" value="1"/>
</dbReference>
<dbReference type="InterPro" id="IPR036689">
    <property type="entry name" value="ESAT-6-like_sf"/>
</dbReference>
<proteinExistence type="predicted"/>
<dbReference type="RefSeq" id="WP_106349145.1">
    <property type="nucleotide sequence ID" value="NZ_PVUE01000008.1"/>
</dbReference>